<dbReference type="PANTHER" id="PTHR34821:SF2">
    <property type="entry name" value="INNER MEMBRANE PROTEIN YDCZ"/>
    <property type="match status" value="1"/>
</dbReference>
<dbReference type="AlphaFoldDB" id="A0A849VEK0"/>
<feature type="transmembrane region" description="Helical" evidence="1">
    <location>
        <begin position="31"/>
        <end position="54"/>
    </location>
</feature>
<dbReference type="Pfam" id="PF04657">
    <property type="entry name" value="DMT_YdcZ"/>
    <property type="match status" value="1"/>
</dbReference>
<feature type="transmembrane region" description="Helical" evidence="1">
    <location>
        <begin position="130"/>
        <end position="147"/>
    </location>
</feature>
<evidence type="ECO:0000256" key="1">
    <source>
        <dbReference type="SAM" id="Phobius"/>
    </source>
</evidence>
<evidence type="ECO:0000313" key="2">
    <source>
        <dbReference type="EMBL" id="NOU50364.1"/>
    </source>
</evidence>
<keyword evidence="3" id="KW-1185">Reference proteome</keyword>
<reference evidence="2 3" key="1">
    <citation type="submission" date="2020-04" db="EMBL/GenBank/DDBJ databases">
        <title>Pseudoalteromonas caenipelagi sp. nov., isolated from a tidal flat.</title>
        <authorList>
            <person name="Park S."/>
            <person name="Yoon J.-H."/>
        </authorList>
    </citation>
    <scope>NUCLEOTIDE SEQUENCE [LARGE SCALE GENOMIC DNA]</scope>
    <source>
        <strain evidence="2 3">JBTF-M23</strain>
    </source>
</reference>
<dbReference type="EMBL" id="JABBPG010000002">
    <property type="protein sequence ID" value="NOU50364.1"/>
    <property type="molecule type" value="Genomic_DNA"/>
</dbReference>
<dbReference type="Proteomes" id="UP000586305">
    <property type="component" value="Unassembled WGS sequence"/>
</dbReference>
<name>A0A849VEK0_9GAMM</name>
<proteinExistence type="predicted"/>
<feature type="transmembrane region" description="Helical" evidence="1">
    <location>
        <begin position="95"/>
        <end position="118"/>
    </location>
</feature>
<keyword evidence="1" id="KW-1133">Transmembrane helix</keyword>
<dbReference type="RefSeq" id="WP_171625426.1">
    <property type="nucleotide sequence ID" value="NZ_JABBPG010000002.1"/>
</dbReference>
<keyword evidence="1" id="KW-0472">Membrane</keyword>
<sequence length="150" mass="15688">MTFTILAFFAGAAIALQASMNAQLGSLLRNPILATVCAFTFSAFFSLIALSVSNNSAPSAKLVTSVPWYLWGVGGVLSAAGVGLCYFLIPKMGVGNLMSFVLSGQLLMAMLISHFGWFSVPQASISLQKLAGITAMIIGLVLVNKDFSAT</sequence>
<feature type="transmembrane region" description="Helical" evidence="1">
    <location>
        <begin position="66"/>
        <end position="89"/>
    </location>
</feature>
<gene>
    <name evidence="2" type="ORF">HG263_07390</name>
</gene>
<accession>A0A849VEK0</accession>
<keyword evidence="1" id="KW-0812">Transmembrane</keyword>
<dbReference type="GO" id="GO:0005886">
    <property type="term" value="C:plasma membrane"/>
    <property type="evidence" value="ECO:0007669"/>
    <property type="project" value="TreeGrafter"/>
</dbReference>
<dbReference type="PANTHER" id="PTHR34821">
    <property type="entry name" value="INNER MEMBRANE PROTEIN YDCZ"/>
    <property type="match status" value="1"/>
</dbReference>
<organism evidence="2 3">
    <name type="scientific">Pseudoalteromonas caenipelagi</name>
    <dbReference type="NCBI Taxonomy" id="2726988"/>
    <lineage>
        <taxon>Bacteria</taxon>
        <taxon>Pseudomonadati</taxon>
        <taxon>Pseudomonadota</taxon>
        <taxon>Gammaproteobacteria</taxon>
        <taxon>Alteromonadales</taxon>
        <taxon>Pseudoalteromonadaceae</taxon>
        <taxon>Pseudoalteromonas</taxon>
    </lineage>
</organism>
<dbReference type="InterPro" id="IPR006750">
    <property type="entry name" value="YdcZ"/>
</dbReference>
<protein>
    <submittedName>
        <fullName evidence="2">DMT family transporter</fullName>
    </submittedName>
</protein>
<comment type="caution">
    <text evidence="2">The sequence shown here is derived from an EMBL/GenBank/DDBJ whole genome shotgun (WGS) entry which is preliminary data.</text>
</comment>
<evidence type="ECO:0000313" key="3">
    <source>
        <dbReference type="Proteomes" id="UP000586305"/>
    </source>
</evidence>